<dbReference type="EMBL" id="JAPDMZ010000421">
    <property type="protein sequence ID" value="KAK0542952.1"/>
    <property type="molecule type" value="Genomic_DNA"/>
</dbReference>
<accession>A0AAN6GIG3</accession>
<sequence>MATDGATWELRLISRPLPRARDSDDEDDEGQIPVVVGQGEKKKQNDAAGSHIRNQQQVSAELLRDEDPTRFAHRREICPGHQALKNGPTISTSCYAHVCLLKAGKSEIGLHNPLLDLARRHRRCLSRRTAERTPVWHPV</sequence>
<protein>
    <submittedName>
        <fullName evidence="2">Uncharacterized protein</fullName>
    </submittedName>
</protein>
<evidence type="ECO:0000313" key="3">
    <source>
        <dbReference type="Proteomes" id="UP001176517"/>
    </source>
</evidence>
<feature type="region of interest" description="Disordered" evidence="1">
    <location>
        <begin position="14"/>
        <end position="59"/>
    </location>
</feature>
<dbReference type="Proteomes" id="UP001176517">
    <property type="component" value="Unassembled WGS sequence"/>
</dbReference>
<evidence type="ECO:0000313" key="2">
    <source>
        <dbReference type="EMBL" id="KAK0542952.1"/>
    </source>
</evidence>
<evidence type="ECO:0000256" key="1">
    <source>
        <dbReference type="SAM" id="MobiDB-lite"/>
    </source>
</evidence>
<keyword evidence="3" id="KW-1185">Reference proteome</keyword>
<gene>
    <name evidence="2" type="ORF">OC846_006577</name>
</gene>
<dbReference type="AlphaFoldDB" id="A0AAN6GIG3"/>
<comment type="caution">
    <text evidence="2">The sequence shown here is derived from an EMBL/GenBank/DDBJ whole genome shotgun (WGS) entry which is preliminary data.</text>
</comment>
<reference evidence="2" key="1">
    <citation type="journal article" date="2023" name="PhytoFront">
        <title>Draft Genome Resources of Seven Strains of Tilletia horrida, Causal Agent of Kernel Smut of Rice.</title>
        <authorList>
            <person name="Khanal S."/>
            <person name="Antony Babu S."/>
            <person name="Zhou X.G."/>
        </authorList>
    </citation>
    <scope>NUCLEOTIDE SEQUENCE</scope>
    <source>
        <strain evidence="2">TX6</strain>
    </source>
</reference>
<proteinExistence type="predicted"/>
<name>A0AAN6GIG3_9BASI</name>
<organism evidence="2 3">
    <name type="scientific">Tilletia horrida</name>
    <dbReference type="NCBI Taxonomy" id="155126"/>
    <lineage>
        <taxon>Eukaryota</taxon>
        <taxon>Fungi</taxon>
        <taxon>Dikarya</taxon>
        <taxon>Basidiomycota</taxon>
        <taxon>Ustilaginomycotina</taxon>
        <taxon>Exobasidiomycetes</taxon>
        <taxon>Tilletiales</taxon>
        <taxon>Tilletiaceae</taxon>
        <taxon>Tilletia</taxon>
    </lineage>
</organism>